<reference evidence="2" key="4">
    <citation type="submission" date="2018-02" db="EMBL/GenBank/DDBJ databases">
        <authorList>
            <person name="Williamson C."/>
        </authorList>
    </citation>
    <scope>NUCLEOTIDE SEQUENCE</scope>
    <source>
        <strain evidence="2">AFG_SD03_1510_Ahy_093</strain>
    </source>
</reference>
<name>A0AAD3UDY2_AERHY</name>
<dbReference type="OMA" id="NIDAMSY"/>
<reference evidence="2 3" key="2">
    <citation type="journal article" date="2018" name="PLoS ONE">
        <title>Phenotypic characterization and whole genome analysis of extended-spectrum beta-lactamase-producing bacteria isolated from dogs in Germany.</title>
        <authorList>
            <person name="Boehmer T."/>
            <person name="Vogler A.J."/>
            <person name="Thomas A."/>
            <person name="Sauer S."/>
            <person name="Hergenroether M."/>
            <person name="Straubinger R.K."/>
            <person name="Birdsell D."/>
            <person name="Keim P."/>
            <person name="Sahl J.W."/>
            <person name="Williamson C.H."/>
            <person name="Riehm J.M."/>
        </authorList>
    </citation>
    <scope>NUCLEOTIDE SEQUENCE [LARGE SCALE GENOMIC DNA]</scope>
    <source>
        <strain evidence="2 3">AFG_SD03_1510_Ahy_093</strain>
    </source>
</reference>
<dbReference type="EMBL" id="PUTQ01000036">
    <property type="protein sequence ID" value="RCF44412.1"/>
    <property type="molecule type" value="Genomic_DNA"/>
</dbReference>
<gene>
    <name evidence="2" type="ORF">C6C11_20135</name>
    <name evidence="1" type="ORF">JAJ28_003955</name>
</gene>
<dbReference type="Pfam" id="PF16868">
    <property type="entry name" value="NMT1_3"/>
    <property type="match status" value="1"/>
</dbReference>
<dbReference type="NCBIfam" id="TIGR02122">
    <property type="entry name" value="TRAP_TAXI"/>
    <property type="match status" value="1"/>
</dbReference>
<dbReference type="Proteomes" id="UP000859505">
    <property type="component" value="Unassembled WGS sequence"/>
</dbReference>
<comment type="caution">
    <text evidence="1">The sequence shown here is derived from an EMBL/GenBank/DDBJ whole genome shotgun (WGS) entry which is preliminary data.</text>
</comment>
<dbReference type="PANTHER" id="PTHR42941:SF1">
    <property type="entry name" value="SLL1037 PROTEIN"/>
    <property type="match status" value="1"/>
</dbReference>
<dbReference type="SUPFAM" id="SSF53850">
    <property type="entry name" value="Periplasmic binding protein-like II"/>
    <property type="match status" value="1"/>
</dbReference>
<evidence type="ECO:0000313" key="3">
    <source>
        <dbReference type="Proteomes" id="UP000253075"/>
    </source>
</evidence>
<reference evidence="1" key="1">
    <citation type="journal article" date="2018" name="Genome Biol.">
        <title>SKESA: strategic k-mer extension for scrupulous assemblies.</title>
        <authorList>
            <person name="Souvorov A."/>
            <person name="Agarwala R."/>
            <person name="Lipman D.J."/>
        </authorList>
    </citation>
    <scope>NUCLEOTIDE SEQUENCE</scope>
    <source>
        <strain evidence="1">OLC2673_Aeromonas</strain>
    </source>
</reference>
<proteinExistence type="predicted"/>
<dbReference type="InterPro" id="IPR011852">
    <property type="entry name" value="TRAP_TAXI"/>
</dbReference>
<reference evidence="1" key="5">
    <citation type="submission" date="2020-01" db="EMBL/GenBank/DDBJ databases">
        <authorList>
            <consortium name="NCBI Pathogen Detection Project"/>
        </authorList>
    </citation>
    <scope>NUCLEOTIDE SEQUENCE</scope>
    <source>
        <strain evidence="1">OLC2673_Aeromonas</strain>
    </source>
</reference>
<evidence type="ECO:0000313" key="2">
    <source>
        <dbReference type="EMBL" id="RCF44412.1"/>
    </source>
</evidence>
<dbReference type="EMBL" id="DACTUL010000043">
    <property type="protein sequence ID" value="HAT6346156.1"/>
    <property type="molecule type" value="Genomic_DNA"/>
</dbReference>
<dbReference type="CDD" id="cd13568">
    <property type="entry name" value="PBP2_TAXI_TRAP_like_3"/>
    <property type="match status" value="1"/>
</dbReference>
<dbReference type="Gene3D" id="3.40.190.10">
    <property type="entry name" value="Periplasmic binding protein-like II"/>
    <property type="match status" value="2"/>
</dbReference>
<dbReference type="Proteomes" id="UP000253075">
    <property type="component" value="Unassembled WGS sequence"/>
</dbReference>
<dbReference type="PANTHER" id="PTHR42941">
    <property type="entry name" value="SLL1037 PROTEIN"/>
    <property type="match status" value="1"/>
</dbReference>
<evidence type="ECO:0000313" key="4">
    <source>
        <dbReference type="Proteomes" id="UP000859505"/>
    </source>
</evidence>
<reference evidence="3" key="3">
    <citation type="submission" date="2018-02" db="EMBL/GenBank/DDBJ databases">
        <title>Phenotypic characterization and whole genome analysis of multidrug-resistant, extended-spectrum beta-lactamase-producing bacteria isolated from dogs in Germany.</title>
        <authorList>
            <person name="Williamson C."/>
        </authorList>
    </citation>
    <scope>NUCLEOTIDE SEQUENCE [LARGE SCALE GENOMIC DNA]</scope>
    <source>
        <strain evidence="3">AFG_SD03_1510_Ahy_093</strain>
    </source>
</reference>
<evidence type="ECO:0000313" key="1">
    <source>
        <dbReference type="EMBL" id="HAT6346156.1"/>
    </source>
</evidence>
<protein>
    <submittedName>
        <fullName evidence="2">C4-dicarboxylate ABC transporter substrate-binding protein</fullName>
    </submittedName>
    <submittedName>
        <fullName evidence="1">TAXI family TRAP transporter solute-binding subunit</fullName>
    </submittedName>
</protein>
<accession>A0AAD3UDY2</accession>
<dbReference type="AlphaFoldDB" id="A0AAD3UDY2"/>
<sequence length="371" mass="39783">MLVAFWGTFAVHPLPHIEVMGNRRRRTVVCPAFARGTGELNQSKRMNNMKGLSLACALSAVLAGVSFGGPVQAQERFVTIGTGGQTGVYYVAGQSICRFLNRGAADHQIKCNAPASGGGVANVNGIRSGEFNFGIMQSDHQYKAMKGLPPFQAEGAMDDMRAVFSLQSEVFTILARKDAKIAGFDDLKGKRVNIGNPGSGQRDTFEEIMAVKGWKKGDFGLVSELKPAEQASALGDNNIDAMSYFVGHPNGAIQEASTTTDAVLVPVTGADIDKLLAEKSYYSKAEIPGGIYKGSDQPTPSIGGKAVLSTSAKADPEVVYQLVKSVFDNLDRFKRLHPAFADLKEADMIKVGLSAPLHEGAARYYKERGWL</sequence>
<organism evidence="1 4">
    <name type="scientific">Aeromonas hydrophila</name>
    <dbReference type="NCBI Taxonomy" id="644"/>
    <lineage>
        <taxon>Bacteria</taxon>
        <taxon>Pseudomonadati</taxon>
        <taxon>Pseudomonadota</taxon>
        <taxon>Gammaproteobacteria</taxon>
        <taxon>Aeromonadales</taxon>
        <taxon>Aeromonadaceae</taxon>
        <taxon>Aeromonas</taxon>
    </lineage>
</organism>